<evidence type="ECO:0000256" key="1">
    <source>
        <dbReference type="SAM" id="MobiDB-lite"/>
    </source>
</evidence>
<feature type="region of interest" description="Disordered" evidence="1">
    <location>
        <begin position="372"/>
        <end position="413"/>
    </location>
</feature>
<accession>A0A239NE32</accession>
<reference evidence="3 4" key="2">
    <citation type="submission" date="2017-06" db="EMBL/GenBank/DDBJ databases">
        <authorList>
            <person name="Varghese N."/>
            <person name="Submissions S."/>
        </authorList>
    </citation>
    <scope>NUCLEOTIDE SEQUENCE [LARGE SCALE GENOMIC DNA]</scope>
    <source>
        <strain evidence="3 4">RLD-1</strain>
    </source>
</reference>
<evidence type="ECO:0000313" key="3">
    <source>
        <dbReference type="EMBL" id="SNT52548.1"/>
    </source>
</evidence>
<organism evidence="2 5">
    <name type="scientific">Pseudomonas delhiensis</name>
    <dbReference type="NCBI Taxonomy" id="366289"/>
    <lineage>
        <taxon>Bacteria</taxon>
        <taxon>Pseudomonadati</taxon>
        <taxon>Pseudomonadota</taxon>
        <taxon>Gammaproteobacteria</taxon>
        <taxon>Pseudomonadales</taxon>
        <taxon>Pseudomonadaceae</taxon>
        <taxon>Pseudomonas</taxon>
    </lineage>
</organism>
<evidence type="ECO:0008006" key="6">
    <source>
        <dbReference type="Google" id="ProtNLM"/>
    </source>
</evidence>
<keyword evidence="4" id="KW-1185">Reference proteome</keyword>
<evidence type="ECO:0000313" key="2">
    <source>
        <dbReference type="EMBL" id="SDK67715.1"/>
    </source>
</evidence>
<protein>
    <recommendedName>
        <fullName evidence="6">Prophage tail length tape measure protein</fullName>
    </recommendedName>
</protein>
<name>A0A239NE32_9PSED</name>
<dbReference type="AlphaFoldDB" id="A0A239NE32"/>
<reference evidence="2 5" key="1">
    <citation type="submission" date="2016-10" db="EMBL/GenBank/DDBJ databases">
        <authorList>
            <person name="de Groot N.N."/>
        </authorList>
    </citation>
    <scope>NUCLEOTIDE SEQUENCE [LARGE SCALE GENOMIC DNA]</scope>
    <source>
        <strain evidence="2 5">CCM 7361</strain>
    </source>
</reference>
<dbReference type="RefSeq" id="WP_089394513.1">
    <property type="nucleotide sequence ID" value="NZ_FNEC01000047.1"/>
</dbReference>
<dbReference type="Proteomes" id="UP000198309">
    <property type="component" value="Unassembled WGS sequence"/>
</dbReference>
<feature type="compositionally biased region" description="Basic and acidic residues" evidence="1">
    <location>
        <begin position="373"/>
        <end position="413"/>
    </location>
</feature>
<evidence type="ECO:0000313" key="5">
    <source>
        <dbReference type="Proteomes" id="UP000199693"/>
    </source>
</evidence>
<evidence type="ECO:0000313" key="4">
    <source>
        <dbReference type="Proteomes" id="UP000198309"/>
    </source>
</evidence>
<gene>
    <name evidence="2" type="ORF">SAMN05216189_10477</name>
    <name evidence="3" type="ORF">SAMN06295949_1427</name>
</gene>
<dbReference type="EMBL" id="FZPC01000042">
    <property type="protein sequence ID" value="SNT52548.1"/>
    <property type="molecule type" value="Genomic_DNA"/>
</dbReference>
<proteinExistence type="predicted"/>
<dbReference type="Proteomes" id="UP000199693">
    <property type="component" value="Unassembled WGS sequence"/>
</dbReference>
<dbReference type="EMBL" id="FNEC01000047">
    <property type="protein sequence ID" value="SDK67715.1"/>
    <property type="molecule type" value="Genomic_DNA"/>
</dbReference>
<sequence length="818" mass="86657">MASKSLGTLTLDLIAQVGGFVAGMDKGGRSAEKWRKQVEKSAAAAGKAIGAASAVAVGAGALWIKSTVETANEIAKLAAVSNASNTEFQKMAYAAQTVGIEQDKLADIYKDVNDRVGEFLETGGGPMLDFFKNIAPYVGVTADQFRNLSGPQALGLYVKSLEKAGLSQQEMTFYLEAMASDTTSLIPLLRNGGKGMADLADQADNLGIILDDKTIKGAQQFNRDLDTFGKISGGVGQKVAAELLPELTQLTTLLKDPDTAEAASKLAKAIVTITTGTIDAAKGTVDFMGWVGDSIAASITGPALDDIVRIEDRLDKLKSHAALFEKGGQAVPQSILAEIDELNAKRKVAVELQEQQAKASAAAQKAAEAQAAAEKKAAEQQSADAEKARKQREEQRKLEEAAAAAKKEAERLAKEAEREAKRVADEAAAAAKRRAEAIADEITNLEYQVKTLGMSTDQEKLFKLATEGATEAQLERAKAALATADAFDKQKKAQEDYRSLVSSLRTEEEQLTDQLKERLKIIESMPSLPEGERRKETNRAIDAAFPDAPKYGGIDANVGGPAGELMKVDDAQKQLEDWYATQMEMLSKFREQRADLNSEWDEQELELKRQHEAALANIEKNRQLVQLATAESTFGSLAEMAKSYAGESSGIYKAMFAVEKGIAIARAAVAIQEGIALAAANPFPLNLAAMATVAAETASIVGNIAAIGLDGFEVGGYTGNGGIHDVAGFVHGKEFVFDAASTARIGVGNLEAMRSGKLDASISKASTAIAETNNDNRTTSINVTVALPGGGSTKEQRASGAKIGRQIARAVDAAGRYS</sequence>